<dbReference type="InterPro" id="IPR003340">
    <property type="entry name" value="B3_DNA-bd"/>
</dbReference>
<keyword evidence="9" id="KW-1185">Reference proteome</keyword>
<evidence type="ECO:0000259" key="7">
    <source>
        <dbReference type="PROSITE" id="PS50863"/>
    </source>
</evidence>
<comment type="caution">
    <text evidence="8">The sequence shown here is derived from an EMBL/GenBank/DDBJ whole genome shotgun (WGS) entry which is preliminary data.</text>
</comment>
<keyword evidence="5" id="KW-0539">Nucleus</keyword>
<protein>
    <recommendedName>
        <fullName evidence="7">TF-B3 domain-containing protein</fullName>
    </recommendedName>
</protein>
<dbReference type="PANTHER" id="PTHR31920">
    <property type="entry name" value="B3 DOMAIN-CONTAINING"/>
    <property type="match status" value="1"/>
</dbReference>
<evidence type="ECO:0000256" key="4">
    <source>
        <dbReference type="ARBA" id="ARBA00023163"/>
    </source>
</evidence>
<dbReference type="AlphaFoldDB" id="A0AAE1RBN3"/>
<keyword evidence="2" id="KW-0805">Transcription regulation</keyword>
<evidence type="ECO:0000313" key="8">
    <source>
        <dbReference type="EMBL" id="KAK4347847.1"/>
    </source>
</evidence>
<dbReference type="Gene3D" id="2.40.330.10">
    <property type="entry name" value="DNA-binding pseudobarrel domain"/>
    <property type="match status" value="1"/>
</dbReference>
<reference evidence="8" key="1">
    <citation type="submission" date="2023-12" db="EMBL/GenBank/DDBJ databases">
        <title>Genome assembly of Anisodus tanguticus.</title>
        <authorList>
            <person name="Wang Y.-J."/>
        </authorList>
    </citation>
    <scope>NUCLEOTIDE SEQUENCE</scope>
    <source>
        <strain evidence="8">KB-2021</strain>
        <tissue evidence="8">Leaf</tissue>
    </source>
</reference>
<organism evidence="8 9">
    <name type="scientific">Anisodus tanguticus</name>
    <dbReference type="NCBI Taxonomy" id="243964"/>
    <lineage>
        <taxon>Eukaryota</taxon>
        <taxon>Viridiplantae</taxon>
        <taxon>Streptophyta</taxon>
        <taxon>Embryophyta</taxon>
        <taxon>Tracheophyta</taxon>
        <taxon>Spermatophyta</taxon>
        <taxon>Magnoliopsida</taxon>
        <taxon>eudicotyledons</taxon>
        <taxon>Gunneridae</taxon>
        <taxon>Pentapetalae</taxon>
        <taxon>asterids</taxon>
        <taxon>lamiids</taxon>
        <taxon>Solanales</taxon>
        <taxon>Solanaceae</taxon>
        <taxon>Solanoideae</taxon>
        <taxon>Hyoscyameae</taxon>
        <taxon>Anisodus</taxon>
    </lineage>
</organism>
<evidence type="ECO:0000313" key="9">
    <source>
        <dbReference type="Proteomes" id="UP001291623"/>
    </source>
</evidence>
<dbReference type="SUPFAM" id="SSF101936">
    <property type="entry name" value="DNA-binding pseudobarrel domain"/>
    <property type="match status" value="1"/>
</dbReference>
<feature type="domain" description="TF-B3" evidence="7">
    <location>
        <begin position="1"/>
        <end position="89"/>
    </location>
</feature>
<dbReference type="GO" id="GO:0005634">
    <property type="term" value="C:nucleus"/>
    <property type="evidence" value="ECO:0007669"/>
    <property type="project" value="UniProtKB-SubCell"/>
</dbReference>
<feature type="region of interest" description="Disordered" evidence="6">
    <location>
        <begin position="151"/>
        <end position="170"/>
    </location>
</feature>
<keyword evidence="3" id="KW-0238">DNA-binding</keyword>
<name>A0AAE1RBN3_9SOLA</name>
<dbReference type="Proteomes" id="UP001291623">
    <property type="component" value="Unassembled WGS sequence"/>
</dbReference>
<dbReference type="PROSITE" id="PS50863">
    <property type="entry name" value="B3"/>
    <property type="match status" value="1"/>
</dbReference>
<dbReference type="GO" id="GO:0003677">
    <property type="term" value="F:DNA binding"/>
    <property type="evidence" value="ECO:0007669"/>
    <property type="project" value="UniProtKB-KW"/>
</dbReference>
<evidence type="ECO:0000256" key="2">
    <source>
        <dbReference type="ARBA" id="ARBA00023015"/>
    </source>
</evidence>
<gene>
    <name evidence="8" type="ORF">RND71_034186</name>
</gene>
<evidence type="ECO:0000256" key="1">
    <source>
        <dbReference type="ARBA" id="ARBA00004123"/>
    </source>
</evidence>
<dbReference type="Pfam" id="PF02362">
    <property type="entry name" value="B3"/>
    <property type="match status" value="1"/>
</dbReference>
<dbReference type="CDD" id="cd10017">
    <property type="entry name" value="B3_DNA"/>
    <property type="match status" value="1"/>
</dbReference>
<proteinExistence type="predicted"/>
<evidence type="ECO:0000256" key="5">
    <source>
        <dbReference type="ARBA" id="ARBA00023242"/>
    </source>
</evidence>
<comment type="subcellular location">
    <subcellularLocation>
        <location evidence="1">Nucleus</location>
    </subcellularLocation>
</comment>
<evidence type="ECO:0000256" key="3">
    <source>
        <dbReference type="ARBA" id="ARBA00023125"/>
    </source>
</evidence>
<dbReference type="SMART" id="SM01019">
    <property type="entry name" value="B3"/>
    <property type="match status" value="1"/>
</dbReference>
<evidence type="ECO:0000256" key="6">
    <source>
        <dbReference type="SAM" id="MobiDB-lite"/>
    </source>
</evidence>
<dbReference type="InterPro" id="IPR050655">
    <property type="entry name" value="Plant_B3_domain"/>
</dbReference>
<dbReference type="InterPro" id="IPR015300">
    <property type="entry name" value="DNA-bd_pseudobarrel_sf"/>
</dbReference>
<sequence>MKLSPDFLCTQRIPEDFASRYCKNMLNPVYLEVPSGEVWEVEVEHSQGQIWLDEGWQDFTDYYSISCGHFLMFRYNARSHFNVTIFDLSAAEIEHPYSSRTFCCHETHHAPERDHSESDDSVNILEDIPRSRKAKEKIPDMIEHSVENLGHFPLGQSSKRKRQEGDPVDDVSFDMHFKRMDVEKSQEDVASPSFTNEGQSEYFICSYCL</sequence>
<accession>A0AAE1RBN3</accession>
<dbReference type="EMBL" id="JAVYJV010000018">
    <property type="protein sequence ID" value="KAK4347847.1"/>
    <property type="molecule type" value="Genomic_DNA"/>
</dbReference>
<keyword evidence="4" id="KW-0804">Transcription</keyword>
<dbReference type="PANTHER" id="PTHR31920:SF108">
    <property type="entry name" value="B3 DOMAIN-CONTAINING TRANSCRIPTION FACTOR VRN1-LIKE"/>
    <property type="match status" value="1"/>
</dbReference>